<dbReference type="GO" id="GO:0071897">
    <property type="term" value="P:DNA biosynthetic process"/>
    <property type="evidence" value="ECO:0007669"/>
    <property type="project" value="UniProtKB-ARBA"/>
</dbReference>
<sequence length="149" mass="17361">MILHRHLCPPWVGGGRISFSDPPPLLTNWNYKFSIYSMLSITKFFSDRQFGFIPNRGTDMALYNTIQFIINNKTNLHVAVVSFDIASAFDSDLWHVLLARLRNINIQRNLYYLIKDYFKNRFIIFDTGFQNIQIKRQVYKGCPQGSSSA</sequence>
<evidence type="ECO:0000313" key="2">
    <source>
        <dbReference type="EMBL" id="KFM69796.1"/>
    </source>
</evidence>
<name>A0A087TXF7_STEMI</name>
<dbReference type="EMBL" id="KK117196">
    <property type="protein sequence ID" value="KFM69796.1"/>
    <property type="molecule type" value="Genomic_DNA"/>
</dbReference>
<dbReference type="InterPro" id="IPR000477">
    <property type="entry name" value="RT_dom"/>
</dbReference>
<dbReference type="Pfam" id="PF00078">
    <property type="entry name" value="RVT_1"/>
    <property type="match status" value="1"/>
</dbReference>
<dbReference type="STRING" id="407821.A0A087TXF7"/>
<dbReference type="AlphaFoldDB" id="A0A087TXF7"/>
<proteinExistence type="predicted"/>
<feature type="non-terminal residue" evidence="2">
    <location>
        <position position="149"/>
    </location>
</feature>
<evidence type="ECO:0000313" key="3">
    <source>
        <dbReference type="Proteomes" id="UP000054359"/>
    </source>
</evidence>
<accession>A0A087TXF7</accession>
<reference evidence="2 3" key="1">
    <citation type="submission" date="2013-11" db="EMBL/GenBank/DDBJ databases">
        <title>Genome sequencing of Stegodyphus mimosarum.</title>
        <authorList>
            <person name="Bechsgaard J."/>
        </authorList>
    </citation>
    <scope>NUCLEOTIDE SEQUENCE [LARGE SCALE GENOMIC DNA]</scope>
</reference>
<dbReference type="OrthoDB" id="411871at2759"/>
<organism evidence="2 3">
    <name type="scientific">Stegodyphus mimosarum</name>
    <name type="common">African social velvet spider</name>
    <dbReference type="NCBI Taxonomy" id="407821"/>
    <lineage>
        <taxon>Eukaryota</taxon>
        <taxon>Metazoa</taxon>
        <taxon>Ecdysozoa</taxon>
        <taxon>Arthropoda</taxon>
        <taxon>Chelicerata</taxon>
        <taxon>Arachnida</taxon>
        <taxon>Araneae</taxon>
        <taxon>Araneomorphae</taxon>
        <taxon>Entelegynae</taxon>
        <taxon>Eresoidea</taxon>
        <taxon>Eresidae</taxon>
        <taxon>Stegodyphus</taxon>
    </lineage>
</organism>
<dbReference type="Proteomes" id="UP000054359">
    <property type="component" value="Unassembled WGS sequence"/>
</dbReference>
<dbReference type="PANTHER" id="PTHR19446">
    <property type="entry name" value="REVERSE TRANSCRIPTASES"/>
    <property type="match status" value="1"/>
</dbReference>
<keyword evidence="3" id="KW-1185">Reference proteome</keyword>
<dbReference type="InterPro" id="IPR043502">
    <property type="entry name" value="DNA/RNA_pol_sf"/>
</dbReference>
<evidence type="ECO:0000259" key="1">
    <source>
        <dbReference type="Pfam" id="PF00078"/>
    </source>
</evidence>
<protein>
    <recommendedName>
        <fullName evidence="1">Reverse transcriptase domain-containing protein</fullName>
    </recommendedName>
</protein>
<feature type="domain" description="Reverse transcriptase" evidence="1">
    <location>
        <begin position="41"/>
        <end position="148"/>
    </location>
</feature>
<dbReference type="SUPFAM" id="SSF56672">
    <property type="entry name" value="DNA/RNA polymerases"/>
    <property type="match status" value="1"/>
</dbReference>
<gene>
    <name evidence="2" type="ORF">X975_25858</name>
</gene>